<feature type="domain" description="CBS" evidence="3">
    <location>
        <begin position="75"/>
        <end position="131"/>
    </location>
</feature>
<dbReference type="Proteomes" id="UP001595935">
    <property type="component" value="Unassembled WGS sequence"/>
</dbReference>
<dbReference type="Gene3D" id="3.10.580.10">
    <property type="entry name" value="CBS-domain"/>
    <property type="match status" value="1"/>
</dbReference>
<comment type="caution">
    <text evidence="4">The sequence shown here is derived from an EMBL/GenBank/DDBJ whole genome shotgun (WGS) entry which is preliminary data.</text>
</comment>
<dbReference type="InterPro" id="IPR000644">
    <property type="entry name" value="CBS_dom"/>
</dbReference>
<evidence type="ECO:0000259" key="3">
    <source>
        <dbReference type="PROSITE" id="PS51371"/>
    </source>
</evidence>
<protein>
    <submittedName>
        <fullName evidence="4">CBS domain-containing protein</fullName>
    </submittedName>
</protein>
<dbReference type="InterPro" id="IPR051257">
    <property type="entry name" value="Diverse_CBS-Domain"/>
</dbReference>
<evidence type="ECO:0000256" key="2">
    <source>
        <dbReference type="PROSITE-ProRule" id="PRU00703"/>
    </source>
</evidence>
<dbReference type="PROSITE" id="PS51371">
    <property type="entry name" value="CBS"/>
    <property type="match status" value="2"/>
</dbReference>
<dbReference type="InterPro" id="IPR046342">
    <property type="entry name" value="CBS_dom_sf"/>
</dbReference>
<dbReference type="SUPFAM" id="SSF54631">
    <property type="entry name" value="CBS-domain pair"/>
    <property type="match status" value="1"/>
</dbReference>
<gene>
    <name evidence="4" type="ORF">ACFO5S_01900</name>
</gene>
<evidence type="ECO:0000313" key="4">
    <source>
        <dbReference type="EMBL" id="MFC4746180.1"/>
    </source>
</evidence>
<proteinExistence type="predicted"/>
<feature type="domain" description="CBS" evidence="3">
    <location>
        <begin position="10"/>
        <end position="66"/>
    </location>
</feature>
<name>A0ABV9PBX2_9FLAO</name>
<dbReference type="Pfam" id="PF00571">
    <property type="entry name" value="CBS"/>
    <property type="match status" value="2"/>
</dbReference>
<keyword evidence="5" id="KW-1185">Reference proteome</keyword>
<organism evidence="4 5">
    <name type="scientific">Flavobacterium branchiicola</name>
    <dbReference type="NCBI Taxonomy" id="1114875"/>
    <lineage>
        <taxon>Bacteria</taxon>
        <taxon>Pseudomonadati</taxon>
        <taxon>Bacteroidota</taxon>
        <taxon>Flavobacteriia</taxon>
        <taxon>Flavobacteriales</taxon>
        <taxon>Flavobacteriaceae</taxon>
        <taxon>Flavobacterium</taxon>
    </lineage>
</organism>
<dbReference type="CDD" id="cd04623">
    <property type="entry name" value="CBS_pair_bac_euk"/>
    <property type="match status" value="1"/>
</dbReference>
<dbReference type="PANTHER" id="PTHR43080:SF2">
    <property type="entry name" value="CBS DOMAIN-CONTAINING PROTEIN"/>
    <property type="match status" value="1"/>
</dbReference>
<evidence type="ECO:0000313" key="5">
    <source>
        <dbReference type="Proteomes" id="UP001595935"/>
    </source>
</evidence>
<evidence type="ECO:0000256" key="1">
    <source>
        <dbReference type="ARBA" id="ARBA00023122"/>
    </source>
</evidence>
<dbReference type="PANTHER" id="PTHR43080">
    <property type="entry name" value="CBS DOMAIN-CONTAINING PROTEIN CBSX3, MITOCHONDRIAL"/>
    <property type="match status" value="1"/>
</dbReference>
<dbReference type="SMART" id="SM00116">
    <property type="entry name" value="CBS"/>
    <property type="match status" value="2"/>
</dbReference>
<dbReference type="InterPro" id="IPR044725">
    <property type="entry name" value="CBSX3_CBS_dom"/>
</dbReference>
<keyword evidence="1 2" id="KW-0129">CBS domain</keyword>
<reference evidence="5" key="1">
    <citation type="journal article" date="2019" name="Int. J. Syst. Evol. Microbiol.">
        <title>The Global Catalogue of Microorganisms (GCM) 10K type strain sequencing project: providing services to taxonomists for standard genome sequencing and annotation.</title>
        <authorList>
            <consortium name="The Broad Institute Genomics Platform"/>
            <consortium name="The Broad Institute Genome Sequencing Center for Infectious Disease"/>
            <person name="Wu L."/>
            <person name="Ma J."/>
        </authorList>
    </citation>
    <scope>NUCLEOTIDE SEQUENCE [LARGE SCALE GENOMIC DNA]</scope>
    <source>
        <strain evidence="5">WYCCWR 13023</strain>
    </source>
</reference>
<dbReference type="RefSeq" id="WP_213254712.1">
    <property type="nucleotide sequence ID" value="NZ_JAGYWA010000001.1"/>
</dbReference>
<dbReference type="EMBL" id="JBHSGV010000001">
    <property type="protein sequence ID" value="MFC4746180.1"/>
    <property type="molecule type" value="Genomic_DNA"/>
</dbReference>
<accession>A0ABV9PBX2</accession>
<sequence>MTVNQILNAKGKNVYSVLSTTTVYEALKVMGEKNIGAILIIDGTDLKGILSERDYARKIVLKDKSSKETFVHEIMESNVFSITLSNNIEDCMELMSTKRIRHLPVLEDGIVVGIISISDVVKAIIEVQKDTINHLNSYISQ</sequence>